<dbReference type="SUPFAM" id="SSF53850">
    <property type="entry name" value="Periplasmic binding protein-like II"/>
    <property type="match status" value="1"/>
</dbReference>
<gene>
    <name evidence="6" type="ORF">AF331_20300</name>
</gene>
<evidence type="ECO:0000256" key="3">
    <source>
        <dbReference type="ARBA" id="ARBA00022729"/>
    </source>
</evidence>
<dbReference type="Proteomes" id="UP000037405">
    <property type="component" value="Unassembled WGS sequence"/>
</dbReference>
<dbReference type="GO" id="GO:0015144">
    <property type="term" value="F:carbohydrate transmembrane transporter activity"/>
    <property type="evidence" value="ECO:0007669"/>
    <property type="project" value="InterPro"/>
</dbReference>
<dbReference type="PANTHER" id="PTHR43649">
    <property type="entry name" value="ARABINOSE-BINDING PROTEIN-RELATED"/>
    <property type="match status" value="1"/>
</dbReference>
<dbReference type="OrthoDB" id="9763054at2"/>
<keyword evidence="5" id="KW-0449">Lipoprotein</keyword>
<keyword evidence="2 5" id="KW-0813">Transport</keyword>
<comment type="subcellular location">
    <subcellularLocation>
        <location evidence="5">Cell membrane</location>
        <topology evidence="5">Lipid-anchor</topology>
    </subcellularLocation>
</comment>
<protein>
    <recommendedName>
        <fullName evidence="4 5">Maltodextrin-binding protein</fullName>
    </recommendedName>
</protein>
<evidence type="ECO:0000313" key="7">
    <source>
        <dbReference type="Proteomes" id="UP000037405"/>
    </source>
</evidence>
<evidence type="ECO:0000256" key="5">
    <source>
        <dbReference type="RuleBase" id="RU365005"/>
    </source>
</evidence>
<accession>A0A0M0G069</accession>
<dbReference type="RefSeq" id="WP_053429792.1">
    <property type="nucleotide sequence ID" value="NZ_LGUE01000008.1"/>
</dbReference>
<sequence>MKKPILVLLSTLIVSSIALSACEGLDEQQEAHTEKKPVTLTVRNPKVEIANEFEQMAKQYEEAHPGVRIKVETVGGASDDYSDITAKLTAGKGPDIFTNIGNEAMKEWIRYLEDLSDEPWVDDASPHTLDGITLDGKVYGAPMSIEGFGVVYNRDLFKEAGITEPPKTFSELEAAARRLSSKGITPFANGYYEDWKLGHHLTSVAFAEEGPVFVKALNEKGTHFADSEEFNRLFSLIDLTVRYGNTAPATTDYYTEVDLFKEGKAAMILQGNWVEPLLGDAPTGIFPLPLNDRGDAKMIAGVPSYWVINKQSSELKKKEAKRFLRWMVSSEKGQEYMTERFRFIPAFKNVPVSDLGSLGKETYSLISENRTFNWSSFSPCIKKEFGEIMKAYINKESTRQQALKGFDEAWNEGACAAPSP</sequence>
<dbReference type="STRING" id="189381.GCA_900166615_00156"/>
<dbReference type="AlphaFoldDB" id="A0A0M0G069"/>
<dbReference type="PROSITE" id="PS51257">
    <property type="entry name" value="PROKAR_LIPOPROTEIN"/>
    <property type="match status" value="1"/>
</dbReference>
<keyword evidence="5" id="KW-1003">Cell membrane</keyword>
<dbReference type="PROSITE" id="PS01037">
    <property type="entry name" value="SBP_BACTERIAL_1"/>
    <property type="match status" value="1"/>
</dbReference>
<feature type="signal peptide" evidence="5">
    <location>
        <begin position="1"/>
        <end position="20"/>
    </location>
</feature>
<dbReference type="PANTHER" id="PTHR43649:SF14">
    <property type="entry name" value="BLR3389 PROTEIN"/>
    <property type="match status" value="1"/>
</dbReference>
<keyword evidence="5" id="KW-0472">Membrane</keyword>
<comment type="similarity">
    <text evidence="1 5">Belongs to the bacterial solute-binding protein 1 family.</text>
</comment>
<evidence type="ECO:0000256" key="4">
    <source>
        <dbReference type="ARBA" id="ARBA00030303"/>
    </source>
</evidence>
<dbReference type="InterPro" id="IPR006061">
    <property type="entry name" value="SBP_1_CS"/>
</dbReference>
<comment type="caution">
    <text evidence="6">The sequence shown here is derived from an EMBL/GenBank/DDBJ whole genome shotgun (WGS) entry which is preliminary data.</text>
</comment>
<organism evidence="6 7">
    <name type="scientific">Rossellomorea marisflavi</name>
    <dbReference type="NCBI Taxonomy" id="189381"/>
    <lineage>
        <taxon>Bacteria</taxon>
        <taxon>Bacillati</taxon>
        <taxon>Bacillota</taxon>
        <taxon>Bacilli</taxon>
        <taxon>Bacillales</taxon>
        <taxon>Bacillaceae</taxon>
        <taxon>Rossellomorea</taxon>
    </lineage>
</organism>
<dbReference type="InterPro" id="IPR050490">
    <property type="entry name" value="Bact_solute-bd_prot1"/>
</dbReference>
<evidence type="ECO:0000313" key="6">
    <source>
        <dbReference type="EMBL" id="KON83168.1"/>
    </source>
</evidence>
<dbReference type="InterPro" id="IPR006060">
    <property type="entry name" value="Maltose/Cyclodextrin-bd"/>
</dbReference>
<dbReference type="PRINTS" id="PR00181">
    <property type="entry name" value="MALTOSEBP"/>
</dbReference>
<evidence type="ECO:0000256" key="2">
    <source>
        <dbReference type="ARBA" id="ARBA00022448"/>
    </source>
</evidence>
<reference evidence="7" key="1">
    <citation type="submission" date="2015-07" db="EMBL/GenBank/DDBJ databases">
        <title>Fjat-14235 jcm11544.</title>
        <authorList>
            <person name="Liu B."/>
            <person name="Wang J."/>
            <person name="Zhu Y."/>
            <person name="Liu G."/>
            <person name="Chen Q."/>
            <person name="Chen Z."/>
            <person name="Lan J."/>
            <person name="Che J."/>
            <person name="Ge C."/>
            <person name="Shi H."/>
            <person name="Pan Z."/>
            <person name="Liu X."/>
        </authorList>
    </citation>
    <scope>NUCLEOTIDE SEQUENCE [LARGE SCALE GENOMIC DNA]</scope>
    <source>
        <strain evidence="7">JCM 11544</strain>
    </source>
</reference>
<dbReference type="GO" id="GO:0005886">
    <property type="term" value="C:plasma membrane"/>
    <property type="evidence" value="ECO:0007669"/>
    <property type="project" value="UniProtKB-SubCell"/>
</dbReference>
<feature type="chain" id="PRO_5013421754" description="Maltodextrin-binding protein" evidence="5">
    <location>
        <begin position="21"/>
        <end position="420"/>
    </location>
</feature>
<dbReference type="Pfam" id="PF01547">
    <property type="entry name" value="SBP_bac_1"/>
    <property type="match status" value="1"/>
</dbReference>
<keyword evidence="5" id="KW-0762">Sugar transport</keyword>
<proteinExistence type="inferred from homology"/>
<evidence type="ECO:0000256" key="1">
    <source>
        <dbReference type="ARBA" id="ARBA00008520"/>
    </source>
</evidence>
<dbReference type="InterPro" id="IPR006059">
    <property type="entry name" value="SBP"/>
</dbReference>
<dbReference type="EMBL" id="LGUE01000008">
    <property type="protein sequence ID" value="KON83168.1"/>
    <property type="molecule type" value="Genomic_DNA"/>
</dbReference>
<dbReference type="PATRIC" id="fig|189381.12.peg.3598"/>
<keyword evidence="3 5" id="KW-0732">Signal</keyword>
<name>A0A0M0G069_9BACI</name>
<keyword evidence="7" id="KW-1185">Reference proteome</keyword>
<dbReference type="Gene3D" id="3.40.190.10">
    <property type="entry name" value="Periplasmic binding protein-like II"/>
    <property type="match status" value="2"/>
</dbReference>